<feature type="compositionally biased region" description="Acidic residues" evidence="1">
    <location>
        <begin position="1"/>
        <end position="11"/>
    </location>
</feature>
<accession>A0A0J1CMM5</accession>
<feature type="region of interest" description="Disordered" evidence="1">
    <location>
        <begin position="1"/>
        <end position="30"/>
    </location>
</feature>
<name>A0A0J1CMM5_9BURK</name>
<reference evidence="2 3" key="1">
    <citation type="journal article" date="2015" name="Genome Announc.">
        <title>Draft Genome Sequence of Burkholderia sp. Strain PML1(12), an Ectomycorrhizosphere-Inhabiting Bacterium with Effective Mineral-Weathering Ability.</title>
        <authorList>
            <person name="Uroz S."/>
            <person name="Oger P."/>
        </authorList>
    </citation>
    <scope>NUCLEOTIDE SEQUENCE [LARGE SCALE GENOMIC DNA]</scope>
    <source>
        <strain evidence="3">PML1(12)</strain>
    </source>
</reference>
<dbReference type="Proteomes" id="UP000035963">
    <property type="component" value="Unassembled WGS sequence"/>
</dbReference>
<gene>
    <name evidence="2" type="ORF">EOS_32895</name>
</gene>
<sequence>DDGSADGDSDGEPAKRPQKNAARYGSAAAADTRVPCRRLYRIDAVMEQLDISRATLYRLVKCGKLSLVKIGPHGSRIVGESINDFIANQMKPQHHDKHSTNG</sequence>
<evidence type="ECO:0000256" key="1">
    <source>
        <dbReference type="SAM" id="MobiDB-lite"/>
    </source>
</evidence>
<protein>
    <submittedName>
        <fullName evidence="2">Uncharacterized protein</fullName>
    </submittedName>
</protein>
<feature type="non-terminal residue" evidence="2">
    <location>
        <position position="1"/>
    </location>
</feature>
<keyword evidence="3" id="KW-1185">Reference proteome</keyword>
<dbReference type="PATRIC" id="fig|908627.4.peg.7348"/>
<dbReference type="RefSeq" id="WP_047896395.1">
    <property type="nucleotide sequence ID" value="NZ_AEJF01000193.1"/>
</dbReference>
<evidence type="ECO:0000313" key="2">
    <source>
        <dbReference type="EMBL" id="KLU22020.1"/>
    </source>
</evidence>
<comment type="caution">
    <text evidence="2">The sequence shown here is derived from an EMBL/GenBank/DDBJ whole genome shotgun (WGS) entry which is preliminary data.</text>
</comment>
<dbReference type="AlphaFoldDB" id="A0A0J1CMM5"/>
<dbReference type="EMBL" id="AEJF01000193">
    <property type="protein sequence ID" value="KLU22020.1"/>
    <property type="molecule type" value="Genomic_DNA"/>
</dbReference>
<proteinExistence type="predicted"/>
<evidence type="ECO:0000313" key="3">
    <source>
        <dbReference type="Proteomes" id="UP000035963"/>
    </source>
</evidence>
<organism evidence="2 3">
    <name type="scientific">Caballeronia mineralivorans PML1(12)</name>
    <dbReference type="NCBI Taxonomy" id="908627"/>
    <lineage>
        <taxon>Bacteria</taxon>
        <taxon>Pseudomonadati</taxon>
        <taxon>Pseudomonadota</taxon>
        <taxon>Betaproteobacteria</taxon>
        <taxon>Burkholderiales</taxon>
        <taxon>Burkholderiaceae</taxon>
        <taxon>Caballeronia</taxon>
    </lineage>
</organism>